<dbReference type="AlphaFoldDB" id="A0A6J1WC57"/>
<gene>
    <name evidence="3" type="primary">LOC113432653</name>
</gene>
<evidence type="ECO:0000256" key="1">
    <source>
        <dbReference type="SAM" id="MobiDB-lite"/>
    </source>
</evidence>
<dbReference type="Proteomes" id="UP000504612">
    <property type="component" value="Unplaced"/>
</dbReference>
<proteinExistence type="predicted"/>
<feature type="compositionally biased region" description="Polar residues" evidence="1">
    <location>
        <begin position="234"/>
        <end position="248"/>
    </location>
</feature>
<dbReference type="GeneID" id="113432653"/>
<dbReference type="RefSeq" id="XP_026550538.1">
    <property type="nucleotide sequence ID" value="XM_026694753.1"/>
</dbReference>
<evidence type="ECO:0000313" key="2">
    <source>
        <dbReference type="Proteomes" id="UP000504612"/>
    </source>
</evidence>
<sequence>IQRSDVLRRGPRDDLNSTNVDQKIEVNPAHNNEQKQNKDGDHQGGGILVHLKKQHVTAGKTSTDDAISPYGGHPNAKERQLLQDGIGLAQTTSNSQYNTQENQYLKSSQGDLFKKINVEENYIEDKRENNAVLGPASTTRSPNVHETDSFPGKQYSDGAHSRNGLKSRKDVDVFSNDHYSFDSFNLYDEGMQGDDPGYADDSDSGESDSSQQPGAPSSSSDSNDEESEQSSHSANPGSPDGSNGAQDASDSGDSSSSSDSTDSSDSSSSSDSSDSSSSSDSSDSSSSSDSSDSSSSSDS</sequence>
<name>A0A6J1WC57_9SAUR</name>
<organism evidence="2 3">
    <name type="scientific">Notechis scutatus</name>
    <name type="common">mainland tiger snake</name>
    <dbReference type="NCBI Taxonomy" id="8663"/>
    <lineage>
        <taxon>Eukaryota</taxon>
        <taxon>Metazoa</taxon>
        <taxon>Chordata</taxon>
        <taxon>Craniata</taxon>
        <taxon>Vertebrata</taxon>
        <taxon>Euteleostomi</taxon>
        <taxon>Lepidosauria</taxon>
        <taxon>Squamata</taxon>
        <taxon>Bifurcata</taxon>
        <taxon>Unidentata</taxon>
        <taxon>Episquamata</taxon>
        <taxon>Toxicofera</taxon>
        <taxon>Serpentes</taxon>
        <taxon>Colubroidea</taxon>
        <taxon>Elapidae</taxon>
        <taxon>Hydrophiinae</taxon>
        <taxon>Notechis</taxon>
    </lineage>
</organism>
<feature type="compositionally biased region" description="Acidic residues" evidence="1">
    <location>
        <begin position="197"/>
        <end position="206"/>
    </location>
</feature>
<feature type="non-terminal residue" evidence="3">
    <location>
        <position position="1"/>
    </location>
</feature>
<feature type="region of interest" description="Disordered" evidence="1">
    <location>
        <begin position="1"/>
        <end position="77"/>
    </location>
</feature>
<feature type="compositionally biased region" description="Basic and acidic residues" evidence="1">
    <location>
        <begin position="1"/>
        <end position="15"/>
    </location>
</feature>
<keyword evidence="2" id="KW-1185">Reference proteome</keyword>
<feature type="non-terminal residue" evidence="3">
    <location>
        <position position="299"/>
    </location>
</feature>
<protein>
    <submittedName>
        <fullName evidence="3">Dentin sialophosphoprotein-like</fullName>
    </submittedName>
</protein>
<feature type="compositionally biased region" description="Low complexity" evidence="1">
    <location>
        <begin position="207"/>
        <end position="221"/>
    </location>
</feature>
<feature type="compositionally biased region" description="Basic and acidic residues" evidence="1">
    <location>
        <begin position="32"/>
        <end position="42"/>
    </location>
</feature>
<feature type="region of interest" description="Disordered" evidence="1">
    <location>
        <begin position="125"/>
        <end position="299"/>
    </location>
</feature>
<dbReference type="KEGG" id="nss:113432653"/>
<evidence type="ECO:0000313" key="3">
    <source>
        <dbReference type="RefSeq" id="XP_026550538.1"/>
    </source>
</evidence>
<accession>A0A6J1WC57</accession>
<feature type="compositionally biased region" description="Low complexity" evidence="1">
    <location>
        <begin position="249"/>
        <end position="299"/>
    </location>
</feature>
<reference evidence="3" key="1">
    <citation type="submission" date="2025-08" db="UniProtKB">
        <authorList>
            <consortium name="RefSeq"/>
        </authorList>
    </citation>
    <scope>IDENTIFICATION</scope>
</reference>